<evidence type="ECO:0000313" key="2">
    <source>
        <dbReference type="Proteomes" id="UP001152531"/>
    </source>
</evidence>
<comment type="caution">
    <text evidence="1">The sequence shown here is derived from an EMBL/GenBank/DDBJ whole genome shotgun (WGS) entry which is preliminary data.</text>
</comment>
<accession>A0ACA9YDP9</accession>
<dbReference type="EMBL" id="CALSDN010000013">
    <property type="protein sequence ID" value="CAH6723179.1"/>
    <property type="molecule type" value="Genomic_DNA"/>
</dbReference>
<proteinExistence type="predicted"/>
<dbReference type="Proteomes" id="UP001152531">
    <property type="component" value="Unassembled WGS sequence"/>
</dbReference>
<gene>
    <name evidence="1" type="ORF">CLIB1444_13S02102</name>
</gene>
<organism evidence="1 2">
    <name type="scientific">[Candida] jaroonii</name>
    <dbReference type="NCBI Taxonomy" id="467808"/>
    <lineage>
        <taxon>Eukaryota</taxon>
        <taxon>Fungi</taxon>
        <taxon>Dikarya</taxon>
        <taxon>Ascomycota</taxon>
        <taxon>Saccharomycotina</taxon>
        <taxon>Pichiomycetes</taxon>
        <taxon>Debaryomycetaceae</taxon>
        <taxon>Yamadazyma</taxon>
    </lineage>
</organism>
<reference evidence="1" key="1">
    <citation type="submission" date="2022-06" db="EMBL/GenBank/DDBJ databases">
        <authorList>
            <person name="Legras J.-L."/>
            <person name="Devillers H."/>
            <person name="Grondin C."/>
        </authorList>
    </citation>
    <scope>NUCLEOTIDE SEQUENCE</scope>
    <source>
        <strain evidence="1">CLIB 1444</strain>
    </source>
</reference>
<evidence type="ECO:0000313" key="1">
    <source>
        <dbReference type="EMBL" id="CAH6723179.1"/>
    </source>
</evidence>
<sequence length="236" mass="26813">MVSAVILNVNANPESITQFHDELSNELPNLKGNWNFSFKIFRNNQYSIPPDKADSLEVSDETKFLHTLSPSYLKESCISLINKRSSALFTSLINEEVGDLSSTLLTIPDNHLHMGATTGLNDQFDMFITQKLQSLWTLRQNIRGDGGQIYELENGNLTIRTSNVFLHGIFKGLLIEVVVDDHVVEKHDKEYLNALFDKITKNYKIPMGKICFDLLGKDAFDKYGDLCLQYSEILNF</sequence>
<protein>
    <submittedName>
        <fullName evidence="1">Mediator of RNA polymerase II transcription subunit 20</fullName>
    </submittedName>
</protein>
<name>A0ACA9YDP9_9ASCO</name>
<keyword evidence="2" id="KW-1185">Reference proteome</keyword>